<feature type="compositionally biased region" description="Basic residues" evidence="1">
    <location>
        <begin position="1"/>
        <end position="15"/>
    </location>
</feature>
<feature type="region of interest" description="Disordered" evidence="1">
    <location>
        <begin position="152"/>
        <end position="188"/>
    </location>
</feature>
<protein>
    <submittedName>
        <fullName evidence="2">Uncharacterized protein</fullName>
    </submittedName>
</protein>
<feature type="region of interest" description="Disordered" evidence="1">
    <location>
        <begin position="233"/>
        <end position="260"/>
    </location>
</feature>
<gene>
    <name evidence="2" type="ORF">SMAX5B_021368</name>
</gene>
<feature type="compositionally biased region" description="Polar residues" evidence="1">
    <location>
        <begin position="152"/>
        <end position="161"/>
    </location>
</feature>
<dbReference type="Proteomes" id="UP000246464">
    <property type="component" value="Chromosome 15"/>
</dbReference>
<proteinExistence type="predicted"/>
<feature type="compositionally biased region" description="Basic and acidic residues" evidence="1">
    <location>
        <begin position="16"/>
        <end position="27"/>
    </location>
</feature>
<evidence type="ECO:0000313" key="2">
    <source>
        <dbReference type="EMBL" id="AWP13788.1"/>
    </source>
</evidence>
<dbReference type="EMBL" id="CP026257">
    <property type="protein sequence ID" value="AWP13788.1"/>
    <property type="molecule type" value="Genomic_DNA"/>
</dbReference>
<sequence length="272" mass="30371">MPHGLLKKQQKKERKPRPLDPRTDLRRPHISHLGAPESSDPDLVSIKQLIQVQHSNQAVHKHLSLRPEVHHEMTLVQENLTNLHEQIQDPEEGQTSQEPHSVPDLEEIASSGLTSRHLLHDALQQREQMNTGYQETHASSLATPFGPVSNFIISDNSQTSPPACLMDMGAPQPRDAPRPILSPTSLRSERRDEDCWQLECTTRVRSVRGYEDNANILVPGNLDGDERQRFKVTGKPNPKDAGHLASRAGNTARGVMTKSTPRSAHFMLSLPA</sequence>
<keyword evidence="3" id="KW-1185">Reference proteome</keyword>
<evidence type="ECO:0000313" key="3">
    <source>
        <dbReference type="Proteomes" id="UP000246464"/>
    </source>
</evidence>
<feature type="region of interest" description="Disordered" evidence="1">
    <location>
        <begin position="1"/>
        <end position="41"/>
    </location>
</feature>
<evidence type="ECO:0000256" key="1">
    <source>
        <dbReference type="SAM" id="MobiDB-lite"/>
    </source>
</evidence>
<name>A0A2U9CBB1_SCOMX</name>
<accession>A0A2U9CBB1</accession>
<organism evidence="2 3">
    <name type="scientific">Scophthalmus maximus</name>
    <name type="common">Turbot</name>
    <name type="synonym">Psetta maxima</name>
    <dbReference type="NCBI Taxonomy" id="52904"/>
    <lineage>
        <taxon>Eukaryota</taxon>
        <taxon>Metazoa</taxon>
        <taxon>Chordata</taxon>
        <taxon>Craniata</taxon>
        <taxon>Vertebrata</taxon>
        <taxon>Euteleostomi</taxon>
        <taxon>Actinopterygii</taxon>
        <taxon>Neopterygii</taxon>
        <taxon>Teleostei</taxon>
        <taxon>Neoteleostei</taxon>
        <taxon>Acanthomorphata</taxon>
        <taxon>Carangaria</taxon>
        <taxon>Pleuronectiformes</taxon>
        <taxon>Pleuronectoidei</taxon>
        <taxon>Scophthalmidae</taxon>
        <taxon>Scophthalmus</taxon>
    </lineage>
</organism>
<reference evidence="2 3" key="1">
    <citation type="submission" date="2017-12" db="EMBL/GenBank/DDBJ databases">
        <title>Integrating genomic resources of turbot (Scophthalmus maximus) in depth evaluation of genetic and physical mapping variation across individuals.</title>
        <authorList>
            <person name="Martinez P."/>
        </authorList>
    </citation>
    <scope>NUCLEOTIDE SEQUENCE [LARGE SCALE GENOMIC DNA]</scope>
</reference>
<dbReference type="AlphaFoldDB" id="A0A2U9CBB1"/>